<evidence type="ECO:0000313" key="9">
    <source>
        <dbReference type="Proteomes" id="UP000263232"/>
    </source>
</evidence>
<dbReference type="InterPro" id="IPR029144">
    <property type="entry name" value="Thr_synth_N"/>
</dbReference>
<comment type="similarity">
    <text evidence="2">Belongs to the threonine synthase family.</text>
</comment>
<evidence type="ECO:0000259" key="7">
    <source>
        <dbReference type="Pfam" id="PF14821"/>
    </source>
</evidence>
<dbReference type="RefSeq" id="WP_118990712.1">
    <property type="nucleotide sequence ID" value="NZ_CP023434.1"/>
</dbReference>
<dbReference type="PANTHER" id="PTHR43515">
    <property type="entry name" value="THREONINE SYNTHASE-LIKE 1"/>
    <property type="match status" value="1"/>
</dbReference>
<dbReference type="Gene3D" id="3.90.1380.10">
    <property type="entry name" value="Threonine synthase, N-terminal domain"/>
    <property type="match status" value="1"/>
</dbReference>
<dbReference type="CDD" id="cd01560">
    <property type="entry name" value="Thr-synth_2"/>
    <property type="match status" value="1"/>
</dbReference>
<dbReference type="KEGG" id="abae:CL176_07275"/>
<keyword evidence="9" id="KW-1185">Reference proteome</keyword>
<dbReference type="OrthoDB" id="9763107at2"/>
<dbReference type="Proteomes" id="UP000263232">
    <property type="component" value="Chromosome"/>
</dbReference>
<dbReference type="EMBL" id="CP023434">
    <property type="protein sequence ID" value="AXY25812.1"/>
    <property type="molecule type" value="Genomic_DNA"/>
</dbReference>
<name>A0A347WL55_9LACT</name>
<evidence type="ECO:0000313" key="8">
    <source>
        <dbReference type="EMBL" id="AXY25812.1"/>
    </source>
</evidence>
<dbReference type="GO" id="GO:0004795">
    <property type="term" value="F:threonine synthase activity"/>
    <property type="evidence" value="ECO:0007669"/>
    <property type="project" value="UniProtKB-UniRule"/>
</dbReference>
<proteinExistence type="inferred from homology"/>
<dbReference type="AlphaFoldDB" id="A0A347WL55"/>
<dbReference type="GO" id="GO:0005737">
    <property type="term" value="C:cytoplasm"/>
    <property type="evidence" value="ECO:0007669"/>
    <property type="project" value="TreeGrafter"/>
</dbReference>
<dbReference type="PANTHER" id="PTHR43515:SF1">
    <property type="entry name" value="THREONINE SYNTHASE-LIKE 1"/>
    <property type="match status" value="1"/>
</dbReference>
<gene>
    <name evidence="8" type="ORF">CL176_07275</name>
</gene>
<evidence type="ECO:0000256" key="1">
    <source>
        <dbReference type="ARBA" id="ARBA00001933"/>
    </source>
</evidence>
<keyword evidence="3 5" id="KW-0663">Pyridoxal phosphate</keyword>
<feature type="domain" description="Threonine synthase N-terminal" evidence="7">
    <location>
        <begin position="2"/>
        <end position="78"/>
    </location>
</feature>
<dbReference type="GO" id="GO:0009088">
    <property type="term" value="P:threonine biosynthetic process"/>
    <property type="evidence" value="ECO:0007669"/>
    <property type="project" value="UniProtKB-UniRule"/>
</dbReference>
<protein>
    <recommendedName>
        <fullName evidence="4">Threonine synthase</fullName>
        <ecNumber evidence="4">4.2.3.1</ecNumber>
    </recommendedName>
</protein>
<evidence type="ECO:0000256" key="4">
    <source>
        <dbReference type="NCBIfam" id="TIGR00260"/>
    </source>
</evidence>
<dbReference type="NCBIfam" id="TIGR00260">
    <property type="entry name" value="thrC"/>
    <property type="match status" value="1"/>
</dbReference>
<dbReference type="Gene3D" id="3.40.50.1100">
    <property type="match status" value="2"/>
</dbReference>
<accession>A0A347WL55</accession>
<dbReference type="SUPFAM" id="SSF53686">
    <property type="entry name" value="Tryptophan synthase beta subunit-like PLP-dependent enzymes"/>
    <property type="match status" value="1"/>
</dbReference>
<feature type="modified residue" description="N6-(pyridoxal phosphate)lysine" evidence="5">
    <location>
        <position position="110"/>
    </location>
</feature>
<comment type="cofactor">
    <cofactor evidence="1 5">
        <name>pyridoxal 5'-phosphate</name>
        <dbReference type="ChEBI" id="CHEBI:597326"/>
    </cofactor>
</comment>
<dbReference type="InterPro" id="IPR037158">
    <property type="entry name" value="Thr_synth_N_sf"/>
</dbReference>
<dbReference type="Pfam" id="PF00291">
    <property type="entry name" value="PALP"/>
    <property type="match status" value="1"/>
</dbReference>
<dbReference type="InterPro" id="IPR001926">
    <property type="entry name" value="TrpB-like_PALP"/>
</dbReference>
<reference evidence="8 9" key="1">
    <citation type="submission" date="2017-09" db="EMBL/GenBank/DDBJ databases">
        <title>Complete genome sequence of Oxytococcus suis strain ZY16052.</title>
        <authorList>
            <person name="Li F."/>
        </authorList>
    </citation>
    <scope>NUCLEOTIDE SEQUENCE [LARGE SCALE GENOMIC DNA]</scope>
    <source>
        <strain evidence="8 9">ZY16052</strain>
    </source>
</reference>
<evidence type="ECO:0000256" key="2">
    <source>
        <dbReference type="ARBA" id="ARBA00005517"/>
    </source>
</evidence>
<feature type="domain" description="Tryptophan synthase beta chain-like PALP" evidence="6">
    <location>
        <begin position="99"/>
        <end position="422"/>
    </location>
</feature>
<dbReference type="Pfam" id="PF14821">
    <property type="entry name" value="Thr_synth_N"/>
    <property type="match status" value="1"/>
</dbReference>
<organism evidence="8 9">
    <name type="scientific">Suicoccus acidiformans</name>
    <dbReference type="NCBI Taxonomy" id="2036206"/>
    <lineage>
        <taxon>Bacteria</taxon>
        <taxon>Bacillati</taxon>
        <taxon>Bacillota</taxon>
        <taxon>Bacilli</taxon>
        <taxon>Lactobacillales</taxon>
        <taxon>Aerococcaceae</taxon>
        <taxon>Suicoccus</taxon>
    </lineage>
</organism>
<evidence type="ECO:0000256" key="3">
    <source>
        <dbReference type="ARBA" id="ARBA00022898"/>
    </source>
</evidence>
<evidence type="ECO:0000256" key="5">
    <source>
        <dbReference type="PIRSR" id="PIRSR604450-51"/>
    </source>
</evidence>
<dbReference type="EC" id="4.2.3.1" evidence="4"/>
<dbReference type="InterPro" id="IPR004450">
    <property type="entry name" value="Thr_synthase-like"/>
</dbReference>
<dbReference type="InterPro" id="IPR036052">
    <property type="entry name" value="TrpB-like_PALP_sf"/>
</dbReference>
<sequence>MNYFSSRNRTVTASPSQAILEGLASDGGLYVPEAIPQFENNWDTLAKFTYQEMAFYVLKPFLSDFSDEALHKCIQEAYDEKFDTASIAPLVKVGENYHLELFHGATIAFKDMALSILPHLMSESAKIQDNTNDIVILTATSGDTGKAAMAGFADVPHTQIIVFYPKGGVSSIQERQMLTQKGDNTAVVAIHGNFDDAQTEVKRLFNDESLRETLALEGKQFSSANSMNIGRLLPQVVYYYYAYAQLVAEGAIQAGDRINVTVPTGNFGNILAAYYAKQTGLPIDRLVCASNDNTVLYDFFQSGQYNRNRPFELTISPSMDILVSSNFERLLFHALDEDTDRVASLMQQLEDAGVYEVDAQEKVNFEDFVGAYASEDETRGEIKEVYEATDYVMDPHTAVASKAYRKARVQGEIDPNLASVIVSTASPYKFPEAVLNALDINTDALNDEGLLKELKKITNIPYPEAINEAMTGEIRHDKVIEVQDMKETVLDIIRG</sequence>
<evidence type="ECO:0000259" key="6">
    <source>
        <dbReference type="Pfam" id="PF00291"/>
    </source>
</evidence>